<reference evidence="1 2" key="1">
    <citation type="submission" date="2020-02" db="EMBL/GenBank/DDBJ databases">
        <authorList>
            <person name="Ma Q."/>
            <person name="Huang Y."/>
            <person name="Song X."/>
            <person name="Pei D."/>
        </authorList>
    </citation>
    <scope>NUCLEOTIDE SEQUENCE [LARGE SCALE GENOMIC DNA]</scope>
    <source>
        <strain evidence="1">Sxm20200214</strain>
        <tissue evidence="1">Leaf</tissue>
    </source>
</reference>
<dbReference type="Proteomes" id="UP000886595">
    <property type="component" value="Unassembled WGS sequence"/>
</dbReference>
<dbReference type="EMBL" id="JAAMPC010000005">
    <property type="protein sequence ID" value="KAG2312882.1"/>
    <property type="molecule type" value="Genomic_DNA"/>
</dbReference>
<dbReference type="AlphaFoldDB" id="A0A8X8AWR1"/>
<organism evidence="1 2">
    <name type="scientific">Brassica carinata</name>
    <name type="common">Ethiopian mustard</name>
    <name type="synonym">Abyssinian cabbage</name>
    <dbReference type="NCBI Taxonomy" id="52824"/>
    <lineage>
        <taxon>Eukaryota</taxon>
        <taxon>Viridiplantae</taxon>
        <taxon>Streptophyta</taxon>
        <taxon>Embryophyta</taxon>
        <taxon>Tracheophyta</taxon>
        <taxon>Spermatophyta</taxon>
        <taxon>Magnoliopsida</taxon>
        <taxon>eudicotyledons</taxon>
        <taxon>Gunneridae</taxon>
        <taxon>Pentapetalae</taxon>
        <taxon>rosids</taxon>
        <taxon>malvids</taxon>
        <taxon>Brassicales</taxon>
        <taxon>Brassicaceae</taxon>
        <taxon>Brassiceae</taxon>
        <taxon>Brassica</taxon>
    </lineage>
</organism>
<gene>
    <name evidence="1" type="ORF">Bca52824_024439</name>
</gene>
<evidence type="ECO:0008006" key="3">
    <source>
        <dbReference type="Google" id="ProtNLM"/>
    </source>
</evidence>
<accession>A0A8X8AWR1</accession>
<comment type="caution">
    <text evidence="1">The sequence shown here is derived from an EMBL/GenBank/DDBJ whole genome shotgun (WGS) entry which is preliminary data.</text>
</comment>
<sequence>MSPRRFNDRDIELAGADDHDSCLVYVPAENFKKMQDWQDTRTSIQIGPSKLDEKLVEHVMSVSRWLQNDEIDAVIYVFRERTTLQRWKVDRIAFMTCVFSDLIASDYKHYLNGIKKYKMDPLLLEYGKGELPSHGRTRKLWNVVVDRIGRKKIKEVEAFAQLIPQIVKAVQSSTIRKHLAVTPYTVSIVPMSGLNLRNCHRGVYTLKHIECHLLGLDLSLVDDDNIWRARVKIMWDLWEEATDLELNERMSKYEPPKCKHVECIEL</sequence>
<proteinExistence type="predicted"/>
<dbReference type="Gene3D" id="3.40.395.10">
    <property type="entry name" value="Adenoviral Proteinase, Chain A"/>
    <property type="match status" value="1"/>
</dbReference>
<name>A0A8X8AWR1_BRACI</name>
<protein>
    <recommendedName>
        <fullName evidence="3">DUF1985 domain-containing protein</fullName>
    </recommendedName>
</protein>
<keyword evidence="2" id="KW-1185">Reference proteome</keyword>
<dbReference type="OrthoDB" id="1078236at2759"/>
<evidence type="ECO:0000313" key="1">
    <source>
        <dbReference type="EMBL" id="KAG2312882.1"/>
    </source>
</evidence>
<evidence type="ECO:0000313" key="2">
    <source>
        <dbReference type="Proteomes" id="UP000886595"/>
    </source>
</evidence>